<dbReference type="AlphaFoldDB" id="A0A0L0P1D1"/>
<protein>
    <submittedName>
        <fullName evidence="1">Uncharacterized protein</fullName>
    </submittedName>
</protein>
<dbReference type="EMBL" id="LGST01000020">
    <property type="protein sequence ID" value="KNE00054.1"/>
    <property type="molecule type" value="Genomic_DNA"/>
</dbReference>
<evidence type="ECO:0000313" key="1">
    <source>
        <dbReference type="EMBL" id="KNE00054.1"/>
    </source>
</evidence>
<gene>
    <name evidence="1" type="ORF">QG37_03000</name>
</gene>
<dbReference type="Proteomes" id="UP000037122">
    <property type="component" value="Unassembled WGS sequence"/>
</dbReference>
<sequence>MREADSNASITWTTGLVAAGFGDELELGMGVGN</sequence>
<accession>A0A0L0P1D1</accession>
<organism evidence="1 2">
    <name type="scientific">Candidozyma auris</name>
    <name type="common">Yeast</name>
    <name type="synonym">Candida auris</name>
    <dbReference type="NCBI Taxonomy" id="498019"/>
    <lineage>
        <taxon>Eukaryota</taxon>
        <taxon>Fungi</taxon>
        <taxon>Dikarya</taxon>
        <taxon>Ascomycota</taxon>
        <taxon>Saccharomycotina</taxon>
        <taxon>Pichiomycetes</taxon>
        <taxon>Metschnikowiaceae</taxon>
        <taxon>Candidozyma</taxon>
    </lineage>
</organism>
<name>A0A0L0P1D1_CANAR</name>
<proteinExistence type="predicted"/>
<reference evidence="2" key="1">
    <citation type="journal article" date="2015" name="BMC Genomics">
        <title>Draft genome of a commonly misdiagnosed multidrug resistant pathogen Candida auris.</title>
        <authorList>
            <person name="Chatterjee S."/>
            <person name="Alampalli S.V."/>
            <person name="Nageshan R.K."/>
            <person name="Chettiar S.T."/>
            <person name="Joshi S."/>
            <person name="Tatu U.S."/>
        </authorList>
    </citation>
    <scope>NUCLEOTIDE SEQUENCE [LARGE SCALE GENOMIC DNA]</scope>
    <source>
        <strain evidence="2">6684</strain>
    </source>
</reference>
<comment type="caution">
    <text evidence="1">The sequence shown here is derived from an EMBL/GenBank/DDBJ whole genome shotgun (WGS) entry which is preliminary data.</text>
</comment>
<evidence type="ECO:0000313" key="2">
    <source>
        <dbReference type="Proteomes" id="UP000037122"/>
    </source>
</evidence>